<keyword evidence="1" id="KW-0472">Membrane</keyword>
<comment type="caution">
    <text evidence="3">The sequence shown here is derived from an EMBL/GenBank/DDBJ whole genome shotgun (WGS) entry which is preliminary data.</text>
</comment>
<sequence length="905" mass="103829">MELALRHQKNIDQTIAGAYLHGNVADWFNEISFWAIKVDGLKGYLVPQSIAHNNCVGIFIVFENEIPKRGLIRNPYRMVSEGFFIPSDAKLFPNIDADEIQKIKLWEIQFFHPHVGLVGFETKDVQDLSDLIALPILENRDWRTVWPKVASQPQIRTISLTQDGDLDALENLKILIDNKPLSDIPELEEPAKGKFSKLKKLLRPLVNMGIWLMLILGFMVRFILKAFSFLLPKTVSEINNMQKPSWLHRLDSWINKQMDFLEKQRDTELNRLVKMFDKDKDLALQYAIPLNSPYLDRGIAKPTGKLTRRNLNFNFNRFGSGVAADVWDIGNYRWVLQERYEKVANEAISNSDYKRAAYVYAHLLGDFFRAANTLKDGKHYREAAAIFKDHLKNELLAAECLEQGGLLNEAIVLYIKLEHYETVGNLYLQLGQEESAAKYFEEVIKKYLAARDYLKASNIIIEKFGDLERAQAVVLEGWHHNNKREQCLSKYFEIVVKRGSTLTTAVSEFHQSHVTRTKRTSFLYVLADLFASSNDTVFKDEALSICYQVVHQQATIGDFNALKILGRFIPEDRLIDQDLHRYAIRHQQVRHQSAEHFIQLDNTIEWKYFCNFNTQLFGIGLKVNEIRLLRMNWDEDLEYSFLTLLDEEAIPVLISDPGLSDDMLLVSPKIANRNEFFDVSSSFLRSATLRQINWVTPDTIGLALDPRGNLTILEVQGEDIMQHTHDINGKRLETCICTLDAYNAKASEMSLQFSKSYWRKEHLYFITQKSLVRTDKIGVMDVLPFEGLVLDFSISVVHAAIKIAVLTSDGCVLVRPSPNEMKIDISMFGDELSADKIQLLPNNSVVLATNQKAQVYDLGNHKATLLFEVNTDHDILQIISVPKRNHFALITADHQISTYIIPIET</sequence>
<evidence type="ECO:0000313" key="4">
    <source>
        <dbReference type="Proteomes" id="UP001517367"/>
    </source>
</evidence>
<evidence type="ECO:0000313" key="3">
    <source>
        <dbReference type="EMBL" id="MFN0292520.1"/>
    </source>
</evidence>
<keyword evidence="1" id="KW-0812">Transmembrane</keyword>
<keyword evidence="1" id="KW-1133">Transmembrane helix</keyword>
<gene>
    <name evidence="3" type="ORF">E5L68_014035</name>
</gene>
<organism evidence="3 4">
    <name type="scientific">Pedobacter helvus</name>
    <dbReference type="NCBI Taxonomy" id="2563444"/>
    <lineage>
        <taxon>Bacteria</taxon>
        <taxon>Pseudomonadati</taxon>
        <taxon>Bacteroidota</taxon>
        <taxon>Sphingobacteriia</taxon>
        <taxon>Sphingobacteriales</taxon>
        <taxon>Sphingobacteriaceae</taxon>
        <taxon>Pedobacter</taxon>
    </lineage>
</organism>
<dbReference type="RefSeq" id="WP_138731102.1">
    <property type="nucleotide sequence ID" value="NZ_SRMP02000025.1"/>
</dbReference>
<protein>
    <recommendedName>
        <fullName evidence="2">MoxR-vWA-beta-propeller ternary system domain-containing protein</fullName>
    </recommendedName>
</protein>
<accession>A0ABW9JJU8</accession>
<feature type="transmembrane region" description="Helical" evidence="1">
    <location>
        <begin position="205"/>
        <end position="224"/>
    </location>
</feature>
<dbReference type="EMBL" id="SRMP02000025">
    <property type="protein sequence ID" value="MFN0292520.1"/>
    <property type="molecule type" value="Genomic_DNA"/>
</dbReference>
<proteinExistence type="predicted"/>
<dbReference type="Gene3D" id="1.25.40.10">
    <property type="entry name" value="Tetratricopeptide repeat domain"/>
    <property type="match status" value="1"/>
</dbReference>
<feature type="domain" description="MoxR-vWA-beta-propeller ternary system" evidence="2">
    <location>
        <begin position="2"/>
        <end position="171"/>
    </location>
</feature>
<dbReference type="SUPFAM" id="SSF48452">
    <property type="entry name" value="TPR-like"/>
    <property type="match status" value="1"/>
</dbReference>
<dbReference type="Pfam" id="PF19919">
    <property type="entry name" value="bpX3"/>
    <property type="match status" value="1"/>
</dbReference>
<reference evidence="3 4" key="1">
    <citation type="submission" date="2024-12" db="EMBL/GenBank/DDBJ databases">
        <authorList>
            <person name="Hu S."/>
        </authorList>
    </citation>
    <scope>NUCLEOTIDE SEQUENCE [LARGE SCALE GENOMIC DNA]</scope>
    <source>
        <strain evidence="3 4">P-25</strain>
    </source>
</reference>
<evidence type="ECO:0000259" key="2">
    <source>
        <dbReference type="Pfam" id="PF19919"/>
    </source>
</evidence>
<dbReference type="InterPro" id="IPR045551">
    <property type="entry name" value="bpX3"/>
</dbReference>
<evidence type="ECO:0000256" key="1">
    <source>
        <dbReference type="SAM" id="Phobius"/>
    </source>
</evidence>
<keyword evidence="4" id="KW-1185">Reference proteome</keyword>
<dbReference type="Proteomes" id="UP001517367">
    <property type="component" value="Unassembled WGS sequence"/>
</dbReference>
<dbReference type="InterPro" id="IPR011990">
    <property type="entry name" value="TPR-like_helical_dom_sf"/>
</dbReference>
<name>A0ABW9JJU8_9SPHI</name>